<organism evidence="13 14">
    <name type="scientific">Echinococcus granulosus</name>
    <name type="common">Hydatid tapeworm</name>
    <dbReference type="NCBI Taxonomy" id="6210"/>
    <lineage>
        <taxon>Eukaryota</taxon>
        <taxon>Metazoa</taxon>
        <taxon>Spiralia</taxon>
        <taxon>Lophotrochozoa</taxon>
        <taxon>Platyhelminthes</taxon>
        <taxon>Cestoda</taxon>
        <taxon>Eucestoda</taxon>
        <taxon>Cyclophyllidea</taxon>
        <taxon>Taeniidae</taxon>
        <taxon>Echinococcus</taxon>
        <taxon>Echinococcus granulosus group</taxon>
    </lineage>
</organism>
<evidence type="ECO:0000256" key="9">
    <source>
        <dbReference type="SAM" id="Coils"/>
    </source>
</evidence>
<dbReference type="GO" id="GO:0016042">
    <property type="term" value="P:lipid catabolic process"/>
    <property type="evidence" value="ECO:0007669"/>
    <property type="project" value="UniProtKB-KW"/>
</dbReference>
<dbReference type="EMBL" id="APAU02000001">
    <property type="protein sequence ID" value="EUB64836.1"/>
    <property type="molecule type" value="Genomic_DNA"/>
</dbReference>
<evidence type="ECO:0000256" key="5">
    <source>
        <dbReference type="PIRNR" id="PIRNR000956"/>
    </source>
</evidence>
<dbReference type="Pfam" id="PF17787">
    <property type="entry name" value="PH_14"/>
    <property type="match status" value="1"/>
</dbReference>
<feature type="coiled-coil region" evidence="9">
    <location>
        <begin position="1048"/>
        <end position="1079"/>
    </location>
</feature>
<dbReference type="GO" id="GO:0048015">
    <property type="term" value="P:phosphatidylinositol-mediated signaling"/>
    <property type="evidence" value="ECO:0007669"/>
    <property type="project" value="TreeGrafter"/>
</dbReference>
<dbReference type="Gene3D" id="1.10.238.10">
    <property type="entry name" value="EF-hand"/>
    <property type="match status" value="1"/>
</dbReference>
<keyword evidence="7" id="KW-0479">Metal-binding</keyword>
<evidence type="ECO:0000256" key="1">
    <source>
        <dbReference type="ARBA" id="ARBA00022801"/>
    </source>
</evidence>
<keyword evidence="1 5" id="KW-0378">Hydrolase</keyword>
<dbReference type="GO" id="GO:0046488">
    <property type="term" value="P:phosphatidylinositol metabolic process"/>
    <property type="evidence" value="ECO:0007669"/>
    <property type="project" value="TreeGrafter"/>
</dbReference>
<dbReference type="GO" id="GO:0005509">
    <property type="term" value="F:calcium ion binding"/>
    <property type="evidence" value="ECO:0007669"/>
    <property type="project" value="UniProtKB-UniRule"/>
</dbReference>
<comment type="catalytic activity">
    <reaction evidence="5 8">
        <text>a 1,2-diacyl-sn-glycero-3-phospho-(1D-myo-inositol-4,5-bisphosphate) + H2O = 1D-myo-inositol 1,4,5-trisphosphate + a 1,2-diacyl-sn-glycerol + H(+)</text>
        <dbReference type="Rhea" id="RHEA:33179"/>
        <dbReference type="ChEBI" id="CHEBI:15377"/>
        <dbReference type="ChEBI" id="CHEBI:15378"/>
        <dbReference type="ChEBI" id="CHEBI:17815"/>
        <dbReference type="ChEBI" id="CHEBI:58456"/>
        <dbReference type="ChEBI" id="CHEBI:203600"/>
        <dbReference type="EC" id="3.1.4.11"/>
    </reaction>
</comment>
<dbReference type="Pfam" id="PF00388">
    <property type="entry name" value="PI-PLC-X"/>
    <property type="match status" value="1"/>
</dbReference>
<dbReference type="InterPro" id="IPR011992">
    <property type="entry name" value="EF-hand-dom_pair"/>
</dbReference>
<accession>W6UW42</accession>
<dbReference type="InterPro" id="IPR016280">
    <property type="entry name" value="PLC-beta"/>
</dbReference>
<keyword evidence="14" id="KW-1185">Reference proteome</keyword>
<dbReference type="CTD" id="36335820"/>
<feature type="active site" evidence="6">
    <location>
        <position position="341"/>
    </location>
</feature>
<dbReference type="EC" id="3.1.4.11" evidence="5"/>
<gene>
    <name evidence="13" type="ORF">EGR_00105</name>
</gene>
<dbReference type="CDD" id="cd13361">
    <property type="entry name" value="PH_PLC_beta"/>
    <property type="match status" value="1"/>
</dbReference>
<keyword evidence="7" id="KW-0106">Calcium</keyword>
<keyword evidence="3 5" id="KW-0443">Lipid metabolism</keyword>
<feature type="region of interest" description="Disordered" evidence="10">
    <location>
        <begin position="497"/>
        <end position="521"/>
    </location>
</feature>
<feature type="domain" description="C2" evidence="11">
    <location>
        <begin position="734"/>
        <end position="863"/>
    </location>
</feature>
<dbReference type="CDD" id="cd00275">
    <property type="entry name" value="C2_PLC_like"/>
    <property type="match status" value="1"/>
</dbReference>
<comment type="caution">
    <text evidence="13">The sequence shown here is derived from an EMBL/GenBank/DDBJ whole genome shotgun (WGS) entry which is preliminary data.</text>
</comment>
<evidence type="ECO:0000259" key="11">
    <source>
        <dbReference type="PROSITE" id="PS50004"/>
    </source>
</evidence>
<dbReference type="GeneID" id="36335820"/>
<dbReference type="InterPro" id="IPR053945">
    <property type="entry name" value="PLCB1-4-like_EFh"/>
</dbReference>
<dbReference type="PANTHER" id="PTHR10336">
    <property type="entry name" value="PHOSPHOINOSITIDE-SPECIFIC PHOSPHOLIPASE C FAMILY PROTEIN"/>
    <property type="match status" value="1"/>
</dbReference>
<dbReference type="PROSITE" id="PS50008">
    <property type="entry name" value="PIPLC_Y_DOMAIN"/>
    <property type="match status" value="1"/>
</dbReference>
<keyword evidence="2 5" id="KW-0442">Lipid degradation</keyword>
<dbReference type="Gene3D" id="2.60.40.150">
    <property type="entry name" value="C2 domain"/>
    <property type="match status" value="1"/>
</dbReference>
<dbReference type="KEGG" id="egl:EGR_00105"/>
<dbReference type="PIRSF" id="PIRSF000956">
    <property type="entry name" value="PLC-beta"/>
    <property type="match status" value="1"/>
</dbReference>
<dbReference type="PRINTS" id="PR00390">
    <property type="entry name" value="PHPHLIPASEC"/>
</dbReference>
<dbReference type="InterPro" id="IPR001711">
    <property type="entry name" value="PLipase_C_Pinositol-sp_Y"/>
</dbReference>
<dbReference type="SUPFAM" id="SSF50729">
    <property type="entry name" value="PH domain-like"/>
    <property type="match status" value="1"/>
</dbReference>
<dbReference type="Gene3D" id="3.20.20.190">
    <property type="entry name" value="Phosphatidylinositol (PI) phosphodiesterase"/>
    <property type="match status" value="1"/>
</dbReference>
<dbReference type="Pfam" id="PF22631">
    <property type="entry name" value="PLCB1-4-like_EFh"/>
    <property type="match status" value="1"/>
</dbReference>
<proteinExistence type="predicted"/>
<dbReference type="OrthoDB" id="269822at2759"/>
<keyword evidence="9" id="KW-0175">Coiled coil</keyword>
<evidence type="ECO:0000256" key="7">
    <source>
        <dbReference type="PIRSR" id="PIRSR000956-2"/>
    </source>
</evidence>
<dbReference type="OMA" id="TQLMKHW"/>
<evidence type="ECO:0000259" key="12">
    <source>
        <dbReference type="PROSITE" id="PS50008"/>
    </source>
</evidence>
<dbReference type="Gene3D" id="2.30.29.240">
    <property type="match status" value="1"/>
</dbReference>
<evidence type="ECO:0000256" key="6">
    <source>
        <dbReference type="PIRSR" id="PIRSR000956-1"/>
    </source>
</evidence>
<feature type="binding site" evidence="7">
    <location>
        <position position="373"/>
    </location>
    <ligand>
        <name>Ca(2+)</name>
        <dbReference type="ChEBI" id="CHEBI:29108"/>
    </ligand>
</feature>
<dbReference type="SMART" id="SM00239">
    <property type="entry name" value="C2"/>
    <property type="match status" value="1"/>
</dbReference>
<evidence type="ECO:0000256" key="2">
    <source>
        <dbReference type="ARBA" id="ARBA00022963"/>
    </source>
</evidence>
<dbReference type="CDD" id="cd08591">
    <property type="entry name" value="PI-PLCc_beta"/>
    <property type="match status" value="1"/>
</dbReference>
<dbReference type="PROSITE" id="PS50007">
    <property type="entry name" value="PIPLC_X_DOMAIN"/>
    <property type="match status" value="1"/>
</dbReference>
<dbReference type="InterPro" id="IPR000909">
    <property type="entry name" value="PLipase_C_PInositol-sp_X_dom"/>
</dbReference>
<dbReference type="Pfam" id="PF00387">
    <property type="entry name" value="PI-PLC-Y"/>
    <property type="match status" value="1"/>
</dbReference>
<dbReference type="Proteomes" id="UP000019149">
    <property type="component" value="Unassembled WGS sequence"/>
</dbReference>
<evidence type="ECO:0000256" key="8">
    <source>
        <dbReference type="RuleBase" id="RU361133"/>
    </source>
</evidence>
<feature type="compositionally biased region" description="Acidic residues" evidence="10">
    <location>
        <begin position="498"/>
        <end position="509"/>
    </location>
</feature>
<dbReference type="Pfam" id="PF00168">
    <property type="entry name" value="C2"/>
    <property type="match status" value="1"/>
</dbReference>
<evidence type="ECO:0000256" key="10">
    <source>
        <dbReference type="SAM" id="MobiDB-lite"/>
    </source>
</evidence>
<dbReference type="SUPFAM" id="SSF51695">
    <property type="entry name" value="PLC-like phosphodiesterases"/>
    <property type="match status" value="1"/>
</dbReference>
<dbReference type="SMART" id="SM00148">
    <property type="entry name" value="PLCXc"/>
    <property type="match status" value="1"/>
</dbReference>
<name>W6UW42_ECHGR</name>
<dbReference type="GO" id="GO:0051209">
    <property type="term" value="P:release of sequestered calcium ion into cytosol"/>
    <property type="evidence" value="ECO:0007669"/>
    <property type="project" value="TreeGrafter"/>
</dbReference>
<dbReference type="RefSeq" id="XP_024356032.1">
    <property type="nucleotide sequence ID" value="XM_024489354.1"/>
</dbReference>
<dbReference type="SMART" id="SM00149">
    <property type="entry name" value="PLCYc"/>
    <property type="match status" value="1"/>
</dbReference>
<evidence type="ECO:0000313" key="14">
    <source>
        <dbReference type="Proteomes" id="UP000019149"/>
    </source>
</evidence>
<feature type="binding site" evidence="7">
    <location>
        <position position="422"/>
    </location>
    <ligand>
        <name>Ca(2+)</name>
        <dbReference type="ChEBI" id="CHEBI:29108"/>
    </ligand>
</feature>
<dbReference type="InterPro" id="IPR001192">
    <property type="entry name" value="PI-PLC_fam"/>
</dbReference>
<dbReference type="SUPFAM" id="SSF49562">
    <property type="entry name" value="C2 domain (Calcium/lipid-binding domain, CaLB)"/>
    <property type="match status" value="1"/>
</dbReference>
<dbReference type="PANTHER" id="PTHR10336:SF36">
    <property type="entry name" value="1-PHOSPHATIDYLINOSITOL 4,5-BISPHOSPHATE PHOSPHODIESTERASE BETA-4"/>
    <property type="match status" value="1"/>
</dbReference>
<feature type="active site" evidence="6">
    <location>
        <position position="388"/>
    </location>
</feature>
<dbReference type="InterPro" id="IPR037862">
    <property type="entry name" value="PLC-beta_PH"/>
</dbReference>
<dbReference type="GO" id="GO:0004435">
    <property type="term" value="F:phosphatidylinositol-4,5-bisphosphate phospholipase C activity"/>
    <property type="evidence" value="ECO:0007669"/>
    <property type="project" value="UniProtKB-UniRule"/>
</dbReference>
<dbReference type="STRING" id="6210.W6UW42"/>
<dbReference type="InterPro" id="IPR017946">
    <property type="entry name" value="PLC-like_Pdiesterase_TIM-brl"/>
</dbReference>
<dbReference type="Gene3D" id="1.20.1230.10">
    <property type="entry name" value="Phospholipase C beta, distal C-terminal domain"/>
    <property type="match status" value="1"/>
</dbReference>
<dbReference type="InterPro" id="IPR042531">
    <property type="entry name" value="PLC-beta_C_sf"/>
</dbReference>
<evidence type="ECO:0000256" key="3">
    <source>
        <dbReference type="ARBA" id="ARBA00023098"/>
    </source>
</evidence>
<dbReference type="FunFam" id="2.60.40.150:FF:000008">
    <property type="entry name" value="1-phosphatidylinositol 4,5-bisphosphate phosphodiesterase"/>
    <property type="match status" value="1"/>
</dbReference>
<reference evidence="13 14" key="1">
    <citation type="journal article" date="2013" name="Nat. Genet.">
        <title>The genome of the hydatid tapeworm Echinococcus granulosus.</title>
        <authorList>
            <person name="Zheng H."/>
            <person name="Zhang W."/>
            <person name="Zhang L."/>
            <person name="Zhang Z."/>
            <person name="Li J."/>
            <person name="Lu G."/>
            <person name="Zhu Y."/>
            <person name="Wang Y."/>
            <person name="Huang Y."/>
            <person name="Liu J."/>
            <person name="Kang H."/>
            <person name="Chen J."/>
            <person name="Wang L."/>
            <person name="Chen A."/>
            <person name="Yu S."/>
            <person name="Gao Z."/>
            <person name="Jin L."/>
            <person name="Gu W."/>
            <person name="Wang Z."/>
            <person name="Zhao L."/>
            <person name="Shi B."/>
            <person name="Wen H."/>
            <person name="Lin R."/>
            <person name="Jones M.K."/>
            <person name="Brejova B."/>
            <person name="Vinar T."/>
            <person name="Zhao G."/>
            <person name="McManus D.P."/>
            <person name="Chen Z."/>
            <person name="Zhou Y."/>
            <person name="Wang S."/>
        </authorList>
    </citation>
    <scope>NUCLEOTIDE SEQUENCE [LARGE SCALE GENOMIC DNA]</scope>
</reference>
<sequence length="1310" mass="147297">MSSDIAKRQRTVPSTKAYDFVWRRPVPTALREGSYFDRYEEETGALELGCFLRVDEDGFFLFWKSETNEGQVLELSQVSDVRQGTKPKDEKLLGVLMERMPSGGKNLDERIVTVCSGLDLVNISYTNFVAASAEVASLWIQSVRGLTHNTKAQNVCPMTQLRKHWLRITLTVNPRGKIPVRVVTKTFASGRNERIIFQSLKDLGLPSGKNDEVEPSDFTFERFYELYHKICPRTDIEELFKSLSHGRDTITADKMIEFLNEVQRDPRLNEILYPYANRHTIRYIQETYDSRDKSNSSDTVSLKGFYRYLMSDDNAPVFLDRLDIYQDMDQPLCHYYINSSHNTYLIGRQFGGKSSVEIYRQVLLAGCRCIELDCWDGKGEDQEPIITHGKAMCSDILFKDVIYAVRDTAFVTSEYPLIMSFENHCSKHQQYKLAKYCEDILGDMLLTKPLDKHPLEPGVPLPSPEKLKRKILIKNKRLDPDVEKHQLELFIKGQADPVQEEDDVAEDPDPLGSTDCDVSPINGDIDPHPETKIRPGSGQINALSTSSAFSSSLMGKLSETEMKRLIMKKVALVILFLPLIESQTLLKGTLTAEEEQAMLAQYHYTGATKTIHPLLSSMVNYAQPVKFQGFDIAEDENIHYHMSSFSETVALGLMKNEAIEFVKYPFLLRGLRENACEACSPPQRLGLMLNIFWNAGCQMVALNFQTPDLAMQLNQGKFEYNGNCGYLLKPEFMRRPERQFDPFSESPMDGVIAATCEVRIISGQFLSDRKVGTYVEVDMYGLPTDTIRKEFRTRVVPNNGLNPVYGEDAVFVFRKVVLPDLAVLRFAVYEDTGKLIGQRVLPLDGLQSGYRHISLRTEGNFPLSLPTLFCRVSLTTYVPEGLNDLVDALSDPRAFLSKEEQRMKQLASMGIDSSEIDEVSSSSTKLTSMLKQRPVGSGPTLSSTTSGVPTGSAGCASAGGGGGGGSSSSGAGVGSASGLCLSCLGPSGDPHRLTPASVTGVAASTAYGSGTACIAVSTPGPSGNSTKKEDKKEDPKFPSISLAMLRSDKNYRRLVKKQAKELESLQRRHEKEAAAMLRAHSLLTDKLNASHAKAIASSTSSLRSTPQKVNGVGTPLKEAHIAQMNDLVRQQTDEWSKLKCTQMSEIHTLVLTFIDSRKDLLLKSQFRDCKKFLNVTFLCHRRQDSSQILRDTHDEQKRLLKQIQERENKDMKAQQIKISLDSNRNVMNDPKLKNKAERDRRIRELKDYNTKRFIDQRKAQAQRNDRQAQDLLRRHEEEEQGVIAGVNRERDELIRNYREELLASKRATMI</sequence>
<feature type="binding site" evidence="7">
    <location>
        <position position="371"/>
    </location>
    <ligand>
        <name>Ca(2+)</name>
        <dbReference type="ChEBI" id="CHEBI:29108"/>
    </ligand>
</feature>
<dbReference type="SUPFAM" id="SSF47473">
    <property type="entry name" value="EF-hand"/>
    <property type="match status" value="1"/>
</dbReference>
<feature type="region of interest" description="Disordered" evidence="10">
    <location>
        <begin position="922"/>
        <end position="950"/>
    </location>
</feature>
<evidence type="ECO:0000313" key="13">
    <source>
        <dbReference type="EMBL" id="EUB64836.1"/>
    </source>
</evidence>
<evidence type="ECO:0000256" key="4">
    <source>
        <dbReference type="ARBA" id="ARBA00023224"/>
    </source>
</evidence>
<feature type="binding site" evidence="7">
    <location>
        <position position="342"/>
    </location>
    <ligand>
        <name>Ca(2+)</name>
        <dbReference type="ChEBI" id="CHEBI:29108"/>
    </ligand>
</feature>
<dbReference type="SUPFAM" id="SSF69989">
    <property type="entry name" value="C-terminal domain of PLC-beta"/>
    <property type="match status" value="1"/>
</dbReference>
<keyword evidence="4 5" id="KW-0807">Transducer</keyword>
<dbReference type="PROSITE" id="PS50004">
    <property type="entry name" value="C2"/>
    <property type="match status" value="1"/>
</dbReference>
<dbReference type="InterPro" id="IPR000008">
    <property type="entry name" value="C2_dom"/>
</dbReference>
<protein>
    <recommendedName>
        <fullName evidence="5">1-phosphatidylinositol 4,5-bisphosphate phosphodiesterase</fullName>
        <ecNumber evidence="5">3.1.4.11</ecNumber>
    </recommendedName>
</protein>
<dbReference type="InterPro" id="IPR035892">
    <property type="entry name" value="C2_domain_sf"/>
</dbReference>
<comment type="cofactor">
    <cofactor evidence="7">
        <name>Ca(2+)</name>
        <dbReference type="ChEBI" id="CHEBI:29108"/>
    </cofactor>
    <text evidence="7">Binds 1 Ca(2+) ion per subunit.</text>
</comment>
<feature type="domain" description="PI-PLC Y-box" evidence="12">
    <location>
        <begin position="615"/>
        <end position="734"/>
    </location>
</feature>